<accession>A0AAW8TB30</accession>
<proteinExistence type="predicted"/>
<dbReference type="AlphaFoldDB" id="A0AAW8TB30"/>
<dbReference type="EMBL" id="JARPXL010000018">
    <property type="protein sequence ID" value="MDT2545794.1"/>
    <property type="molecule type" value="Genomic_DNA"/>
</dbReference>
<sequence>MSSKQNIGLQIKIIRKQLGLSMTEFGKLIDEKAKSGTVSNWETGKNLPNNRRLKRISELGGVDLGEMIIEPKVTIPGFVNDSLPVTISKSEYIRLKAIERRYNETKKEEIECLQMNELQQH</sequence>
<dbReference type="Gene3D" id="1.10.260.40">
    <property type="entry name" value="lambda repressor-like DNA-binding domains"/>
    <property type="match status" value="1"/>
</dbReference>
<evidence type="ECO:0000259" key="1">
    <source>
        <dbReference type="PROSITE" id="PS50943"/>
    </source>
</evidence>
<dbReference type="Proteomes" id="UP001254770">
    <property type="component" value="Unassembled WGS sequence"/>
</dbReference>
<dbReference type="GO" id="GO:0003677">
    <property type="term" value="F:DNA binding"/>
    <property type="evidence" value="ECO:0007669"/>
    <property type="project" value="InterPro"/>
</dbReference>
<dbReference type="PROSITE" id="PS50943">
    <property type="entry name" value="HTH_CROC1"/>
    <property type="match status" value="1"/>
</dbReference>
<dbReference type="SUPFAM" id="SSF47413">
    <property type="entry name" value="lambda repressor-like DNA-binding domains"/>
    <property type="match status" value="1"/>
</dbReference>
<dbReference type="InterPro" id="IPR001387">
    <property type="entry name" value="Cro/C1-type_HTH"/>
</dbReference>
<comment type="caution">
    <text evidence="2">The sequence shown here is derived from an EMBL/GenBank/DDBJ whole genome shotgun (WGS) entry which is preliminary data.</text>
</comment>
<name>A0AAW8TB30_9ENTE</name>
<evidence type="ECO:0000313" key="3">
    <source>
        <dbReference type="Proteomes" id="UP001254770"/>
    </source>
</evidence>
<reference evidence="2" key="1">
    <citation type="submission" date="2023-03" db="EMBL/GenBank/DDBJ databases">
        <authorList>
            <person name="Shen W."/>
            <person name="Cai J."/>
        </authorList>
    </citation>
    <scope>NUCLEOTIDE SEQUENCE</scope>
    <source>
        <strain evidence="2">Y15</strain>
    </source>
</reference>
<feature type="domain" description="HTH cro/C1-type" evidence="1">
    <location>
        <begin position="11"/>
        <end position="67"/>
    </location>
</feature>
<dbReference type="CDD" id="cd00093">
    <property type="entry name" value="HTH_XRE"/>
    <property type="match status" value="1"/>
</dbReference>
<protein>
    <submittedName>
        <fullName evidence="2">Helix-turn-helix transcriptional regulator</fullName>
    </submittedName>
</protein>
<gene>
    <name evidence="2" type="ORF">P7D69_15705</name>
</gene>
<organism evidence="2 3">
    <name type="scientific">Enterococcus raffinosus</name>
    <dbReference type="NCBI Taxonomy" id="71452"/>
    <lineage>
        <taxon>Bacteria</taxon>
        <taxon>Bacillati</taxon>
        <taxon>Bacillota</taxon>
        <taxon>Bacilli</taxon>
        <taxon>Lactobacillales</taxon>
        <taxon>Enterococcaceae</taxon>
        <taxon>Enterococcus</taxon>
    </lineage>
</organism>
<dbReference type="RefSeq" id="WP_311820647.1">
    <property type="nucleotide sequence ID" value="NZ_JARPXI010000018.1"/>
</dbReference>
<dbReference type="InterPro" id="IPR010982">
    <property type="entry name" value="Lambda_DNA-bd_dom_sf"/>
</dbReference>
<dbReference type="Pfam" id="PF01381">
    <property type="entry name" value="HTH_3"/>
    <property type="match status" value="1"/>
</dbReference>
<evidence type="ECO:0000313" key="2">
    <source>
        <dbReference type="EMBL" id="MDT2545794.1"/>
    </source>
</evidence>
<dbReference type="SMART" id="SM00530">
    <property type="entry name" value="HTH_XRE"/>
    <property type="match status" value="1"/>
</dbReference>